<keyword evidence="5" id="KW-0418">Kinase</keyword>
<protein>
    <recommendedName>
        <fullName evidence="1">non-specific serine/threonine protein kinase</fullName>
        <ecNumber evidence="1">2.7.11.1</ecNumber>
    </recommendedName>
</protein>
<feature type="domain" description="Protein kinase" evidence="11">
    <location>
        <begin position="6"/>
        <end position="272"/>
    </location>
</feature>
<feature type="region of interest" description="Disordered" evidence="10">
    <location>
        <begin position="382"/>
        <end position="517"/>
    </location>
</feature>
<gene>
    <name evidence="12" type="ORF">M9Y10_000962</name>
</gene>
<evidence type="ECO:0000256" key="4">
    <source>
        <dbReference type="ARBA" id="ARBA00022741"/>
    </source>
</evidence>
<comment type="catalytic activity">
    <reaction evidence="8">
        <text>L-seryl-[protein] + ATP = O-phospho-L-seryl-[protein] + ADP + H(+)</text>
        <dbReference type="Rhea" id="RHEA:17989"/>
        <dbReference type="Rhea" id="RHEA-COMP:9863"/>
        <dbReference type="Rhea" id="RHEA-COMP:11604"/>
        <dbReference type="ChEBI" id="CHEBI:15378"/>
        <dbReference type="ChEBI" id="CHEBI:29999"/>
        <dbReference type="ChEBI" id="CHEBI:30616"/>
        <dbReference type="ChEBI" id="CHEBI:83421"/>
        <dbReference type="ChEBI" id="CHEBI:456216"/>
        <dbReference type="EC" id="2.7.11.1"/>
    </reaction>
</comment>
<evidence type="ECO:0000256" key="3">
    <source>
        <dbReference type="ARBA" id="ARBA00022679"/>
    </source>
</evidence>
<feature type="compositionally biased region" description="Basic and acidic residues" evidence="10">
    <location>
        <begin position="382"/>
        <end position="411"/>
    </location>
</feature>
<dbReference type="InterPro" id="IPR008271">
    <property type="entry name" value="Ser/Thr_kinase_AS"/>
</dbReference>
<evidence type="ECO:0000313" key="12">
    <source>
        <dbReference type="EMBL" id="KAK8898670.1"/>
    </source>
</evidence>
<accession>A0ABR2L8T4</accession>
<dbReference type="SMART" id="SM00220">
    <property type="entry name" value="S_TKc"/>
    <property type="match status" value="1"/>
</dbReference>
<evidence type="ECO:0000256" key="5">
    <source>
        <dbReference type="ARBA" id="ARBA00022777"/>
    </source>
</evidence>
<proteinExistence type="predicted"/>
<evidence type="ECO:0000256" key="10">
    <source>
        <dbReference type="SAM" id="MobiDB-lite"/>
    </source>
</evidence>
<dbReference type="InterPro" id="IPR017441">
    <property type="entry name" value="Protein_kinase_ATP_BS"/>
</dbReference>
<comment type="caution">
    <text evidence="12">The sequence shown here is derived from an EMBL/GenBank/DDBJ whole genome shotgun (WGS) entry which is preliminary data.</text>
</comment>
<dbReference type="PANTHER" id="PTHR44899:SF6">
    <property type="entry name" value="SERINE_THREONINE PROTEIN KINASE"/>
    <property type="match status" value="1"/>
</dbReference>
<reference evidence="12 13" key="1">
    <citation type="submission" date="2024-04" db="EMBL/GenBank/DDBJ databases">
        <title>Tritrichomonas musculus Genome.</title>
        <authorList>
            <person name="Alves-Ferreira E."/>
            <person name="Grigg M."/>
            <person name="Lorenzi H."/>
            <person name="Galac M."/>
        </authorList>
    </citation>
    <scope>NUCLEOTIDE SEQUENCE [LARGE SCALE GENOMIC DNA]</scope>
    <source>
        <strain evidence="12 13">EAF2021</strain>
    </source>
</reference>
<keyword evidence="4 9" id="KW-0547">Nucleotide-binding</keyword>
<comment type="catalytic activity">
    <reaction evidence="7">
        <text>L-threonyl-[protein] + ATP = O-phospho-L-threonyl-[protein] + ADP + H(+)</text>
        <dbReference type="Rhea" id="RHEA:46608"/>
        <dbReference type="Rhea" id="RHEA-COMP:11060"/>
        <dbReference type="Rhea" id="RHEA-COMP:11605"/>
        <dbReference type="ChEBI" id="CHEBI:15378"/>
        <dbReference type="ChEBI" id="CHEBI:30013"/>
        <dbReference type="ChEBI" id="CHEBI:30616"/>
        <dbReference type="ChEBI" id="CHEBI:61977"/>
        <dbReference type="ChEBI" id="CHEBI:456216"/>
        <dbReference type="EC" id="2.7.11.1"/>
    </reaction>
</comment>
<evidence type="ECO:0000256" key="8">
    <source>
        <dbReference type="ARBA" id="ARBA00048679"/>
    </source>
</evidence>
<feature type="compositionally biased region" description="Low complexity" evidence="10">
    <location>
        <begin position="460"/>
        <end position="475"/>
    </location>
</feature>
<dbReference type="Proteomes" id="UP001470230">
    <property type="component" value="Unassembled WGS sequence"/>
</dbReference>
<dbReference type="Gene3D" id="1.10.510.10">
    <property type="entry name" value="Transferase(Phosphotransferase) domain 1"/>
    <property type="match status" value="1"/>
</dbReference>
<evidence type="ECO:0000256" key="7">
    <source>
        <dbReference type="ARBA" id="ARBA00047899"/>
    </source>
</evidence>
<dbReference type="PROSITE" id="PS00108">
    <property type="entry name" value="PROTEIN_KINASE_ST"/>
    <property type="match status" value="1"/>
</dbReference>
<dbReference type="Pfam" id="PF00069">
    <property type="entry name" value="Pkinase"/>
    <property type="match status" value="1"/>
</dbReference>
<dbReference type="SUPFAM" id="SSF56112">
    <property type="entry name" value="Protein kinase-like (PK-like)"/>
    <property type="match status" value="1"/>
</dbReference>
<keyword evidence="2" id="KW-0723">Serine/threonine-protein kinase</keyword>
<dbReference type="PROSITE" id="PS00107">
    <property type="entry name" value="PROTEIN_KINASE_ATP"/>
    <property type="match status" value="1"/>
</dbReference>
<evidence type="ECO:0000256" key="2">
    <source>
        <dbReference type="ARBA" id="ARBA00022527"/>
    </source>
</evidence>
<evidence type="ECO:0000256" key="1">
    <source>
        <dbReference type="ARBA" id="ARBA00012513"/>
    </source>
</evidence>
<keyword evidence="3" id="KW-0808">Transferase</keyword>
<organism evidence="12 13">
    <name type="scientific">Tritrichomonas musculus</name>
    <dbReference type="NCBI Taxonomy" id="1915356"/>
    <lineage>
        <taxon>Eukaryota</taxon>
        <taxon>Metamonada</taxon>
        <taxon>Parabasalia</taxon>
        <taxon>Tritrichomonadida</taxon>
        <taxon>Tritrichomonadidae</taxon>
        <taxon>Tritrichomonas</taxon>
    </lineage>
</organism>
<evidence type="ECO:0000256" key="9">
    <source>
        <dbReference type="PROSITE-ProRule" id="PRU10141"/>
    </source>
</evidence>
<keyword evidence="13" id="KW-1185">Reference proteome</keyword>
<evidence type="ECO:0000259" key="11">
    <source>
        <dbReference type="PROSITE" id="PS50011"/>
    </source>
</evidence>
<evidence type="ECO:0000313" key="13">
    <source>
        <dbReference type="Proteomes" id="UP001470230"/>
    </source>
</evidence>
<dbReference type="InterPro" id="IPR011009">
    <property type="entry name" value="Kinase-like_dom_sf"/>
</dbReference>
<dbReference type="InterPro" id="IPR000719">
    <property type="entry name" value="Prot_kinase_dom"/>
</dbReference>
<evidence type="ECO:0000256" key="6">
    <source>
        <dbReference type="ARBA" id="ARBA00022840"/>
    </source>
</evidence>
<sequence>MNIPGFIEEKILGKGSYGCVYKAKRISDGQSYAIKVINLKELRQREIIDSVNEIRLMASLASPYIITFYQAFYDNKRLCIVTEYSRLGDLAHLIYRRKSTGRPFKENDIWRYLIQILEGLKVMHTANVVHRDIKSANILISAPDLVKIGDLGISTVLHHYPHYTQMAKTQIGTPLYIAPEIWKKRQYDSKCDIWSLGVLLYEMMTFDFPFKGRNDRELTQRVCSGYFVLPKGYSSDLISVLRRLLQVNPNNRPSVNDLLNLKCIKDRVHLINKSIISGYDDDLRSETIRKMIQPSPSDGCLLSTIKLTHNMRNIKFPQPMYGKRVNIVKPLEQRMQLKQGIPVKKDIRQISSPEFKVICDRDWWTPIDYSSKNNKNYQQLVEQEKSGKQQCQKAEHKKEEAKPKQDEKENQTEQNVRQKLHPQRPQVDKIQLAPRPIYKVNNENNDPNNMSSNDEKNSNKSDQPISPSSSSYKSDSSADSKDPNSAGNTQKRLLSIGNGKIKIPEGRKGRHQNPRVRKYRYHKFKYYG</sequence>
<dbReference type="EMBL" id="JAPFFF010000001">
    <property type="protein sequence ID" value="KAK8898670.1"/>
    <property type="molecule type" value="Genomic_DNA"/>
</dbReference>
<feature type="binding site" evidence="9">
    <location>
        <position position="35"/>
    </location>
    <ligand>
        <name>ATP</name>
        <dbReference type="ChEBI" id="CHEBI:30616"/>
    </ligand>
</feature>
<dbReference type="PANTHER" id="PTHR44899">
    <property type="entry name" value="CAMK FAMILY PROTEIN KINASE"/>
    <property type="match status" value="1"/>
</dbReference>
<name>A0ABR2L8T4_9EUKA</name>
<keyword evidence="6 9" id="KW-0067">ATP-binding</keyword>
<feature type="compositionally biased region" description="Low complexity" evidence="10">
    <location>
        <begin position="441"/>
        <end position="452"/>
    </location>
</feature>
<dbReference type="PROSITE" id="PS50011">
    <property type="entry name" value="PROTEIN_KINASE_DOM"/>
    <property type="match status" value="1"/>
</dbReference>
<dbReference type="EC" id="2.7.11.1" evidence="1"/>
<feature type="compositionally biased region" description="Basic residues" evidence="10">
    <location>
        <begin position="508"/>
        <end position="517"/>
    </location>
</feature>
<dbReference type="InterPro" id="IPR051131">
    <property type="entry name" value="NEK_Ser/Thr_kinase_NIMA"/>
</dbReference>